<dbReference type="Proteomes" id="UP000799424">
    <property type="component" value="Unassembled WGS sequence"/>
</dbReference>
<proteinExistence type="predicted"/>
<evidence type="ECO:0000313" key="2">
    <source>
        <dbReference type="Proteomes" id="UP000799424"/>
    </source>
</evidence>
<dbReference type="AlphaFoldDB" id="A0A6A7A6M7"/>
<keyword evidence="2" id="KW-1185">Reference proteome</keyword>
<accession>A0A6A7A6M7</accession>
<protein>
    <recommendedName>
        <fullName evidence="3">F-box domain-containing protein</fullName>
    </recommendedName>
</protein>
<dbReference type="EMBL" id="MU006221">
    <property type="protein sequence ID" value="KAF2828942.1"/>
    <property type="molecule type" value="Genomic_DNA"/>
</dbReference>
<dbReference type="OrthoDB" id="3775616at2759"/>
<evidence type="ECO:0008006" key="3">
    <source>
        <dbReference type="Google" id="ProtNLM"/>
    </source>
</evidence>
<name>A0A6A7A6M7_9PLEO</name>
<organism evidence="1 2">
    <name type="scientific">Ophiobolus disseminans</name>
    <dbReference type="NCBI Taxonomy" id="1469910"/>
    <lineage>
        <taxon>Eukaryota</taxon>
        <taxon>Fungi</taxon>
        <taxon>Dikarya</taxon>
        <taxon>Ascomycota</taxon>
        <taxon>Pezizomycotina</taxon>
        <taxon>Dothideomycetes</taxon>
        <taxon>Pleosporomycetidae</taxon>
        <taxon>Pleosporales</taxon>
        <taxon>Pleosporineae</taxon>
        <taxon>Phaeosphaeriaceae</taxon>
        <taxon>Ophiobolus</taxon>
    </lineage>
</organism>
<dbReference type="CDD" id="cd09917">
    <property type="entry name" value="F-box_SF"/>
    <property type="match status" value="1"/>
</dbReference>
<gene>
    <name evidence="1" type="ORF">CC86DRAFT_368098</name>
</gene>
<sequence length="403" mass="44581">MCQARSVNHYTAKEIRSMKRKYSPDFTVATIPKRQLHHLTADLSPSSHLTGILKQYGLLEAIISNLSADDLLALALTSKTLHETITPRPGSLENLLGRLRCSGKGIEIRKKCHQKSTYFYTFDCTEYVKCGSETPQRLVETRPCVTCKVATCNECRVHVVYQSIYETSSDPSDPAELPNFSGFVLLKPLEQAILSPHHLPSAEAKGLSPWQDPSIGGDGPYHDQGCLDVPLQIDDAAPPECIEEILDIDLGQQSLMSMPEDSRRSGFPSPVLASLCTVVNERKVLLCEFCLAHDLPQITDLSGQHAPLVPRPARKTEASSIKTCHCTLRKHFLDRWLCLRCYQAEDSTIRACASTIPTECTPLCRCSRIACHVLCLWCLSEVLEDENDVLEADTDGTGSSPLS</sequence>
<evidence type="ECO:0000313" key="1">
    <source>
        <dbReference type="EMBL" id="KAF2828942.1"/>
    </source>
</evidence>
<reference evidence="1" key="1">
    <citation type="journal article" date="2020" name="Stud. Mycol.">
        <title>101 Dothideomycetes genomes: a test case for predicting lifestyles and emergence of pathogens.</title>
        <authorList>
            <person name="Haridas S."/>
            <person name="Albert R."/>
            <person name="Binder M."/>
            <person name="Bloem J."/>
            <person name="Labutti K."/>
            <person name="Salamov A."/>
            <person name="Andreopoulos B."/>
            <person name="Baker S."/>
            <person name="Barry K."/>
            <person name="Bills G."/>
            <person name="Bluhm B."/>
            <person name="Cannon C."/>
            <person name="Castanera R."/>
            <person name="Culley D."/>
            <person name="Daum C."/>
            <person name="Ezra D."/>
            <person name="Gonzalez J."/>
            <person name="Henrissat B."/>
            <person name="Kuo A."/>
            <person name="Liang C."/>
            <person name="Lipzen A."/>
            <person name="Lutzoni F."/>
            <person name="Magnuson J."/>
            <person name="Mondo S."/>
            <person name="Nolan M."/>
            <person name="Ohm R."/>
            <person name="Pangilinan J."/>
            <person name="Park H.-J."/>
            <person name="Ramirez L."/>
            <person name="Alfaro M."/>
            <person name="Sun H."/>
            <person name="Tritt A."/>
            <person name="Yoshinaga Y."/>
            <person name="Zwiers L.-H."/>
            <person name="Turgeon B."/>
            <person name="Goodwin S."/>
            <person name="Spatafora J."/>
            <person name="Crous P."/>
            <person name="Grigoriev I."/>
        </authorList>
    </citation>
    <scope>NUCLEOTIDE SEQUENCE</scope>
    <source>
        <strain evidence="1">CBS 113818</strain>
    </source>
</reference>